<accession>A0A385THZ8</accession>
<organism evidence="1 2">
    <name type="scientific">Paenibacillus lautus</name>
    <name type="common">Bacillus lautus</name>
    <dbReference type="NCBI Taxonomy" id="1401"/>
    <lineage>
        <taxon>Bacteria</taxon>
        <taxon>Bacillati</taxon>
        <taxon>Bacillota</taxon>
        <taxon>Bacilli</taxon>
        <taxon>Bacillales</taxon>
        <taxon>Paenibacillaceae</taxon>
        <taxon>Paenibacillus</taxon>
    </lineage>
</organism>
<sequence>MNLTACLNESMMKALAHYCQGYLKDQWLTVWEENLHELERIFQDRGDYVYGLFCSKLFRPLEAEVYAAGLIPKPVMPGAFPQSEELWGSWEERERRFWSVIHDDNGRAIGTLITRFFHDHTAFRIPFMPQVYAIPQTELASIKEVITQLRPVEWGAMIWGNEKYA</sequence>
<protein>
    <submittedName>
        <fullName evidence="1">Uncharacterized protein</fullName>
    </submittedName>
</protein>
<reference evidence="1 2" key="1">
    <citation type="submission" date="2018-09" db="EMBL/GenBank/DDBJ databases">
        <title>Genome Sequence of Paenibacillus lautus Strain E7593-69, Azo Dye-Degrading Bacteria, Isolated from Commercial Tattoo Inks.</title>
        <authorList>
            <person name="Nho S.W."/>
            <person name="Kim S.-J."/>
            <person name="Kweon O."/>
            <person name="Cerniglia C.E."/>
        </authorList>
    </citation>
    <scope>NUCLEOTIDE SEQUENCE [LARGE SCALE GENOMIC DNA]</scope>
    <source>
        <strain evidence="1 2">E7593-69</strain>
    </source>
</reference>
<evidence type="ECO:0000313" key="2">
    <source>
        <dbReference type="Proteomes" id="UP000266552"/>
    </source>
</evidence>
<dbReference type="RefSeq" id="WP_119847310.1">
    <property type="nucleotide sequence ID" value="NZ_CP032412.1"/>
</dbReference>
<keyword evidence="2" id="KW-1185">Reference proteome</keyword>
<dbReference type="InterPro" id="IPR046064">
    <property type="entry name" value="DUF6022"/>
</dbReference>
<gene>
    <name evidence="1" type="ORF">D5F53_08340</name>
</gene>
<dbReference type="KEGG" id="plw:D5F53_08340"/>
<dbReference type="AlphaFoldDB" id="A0A385THZ8"/>
<proteinExistence type="predicted"/>
<dbReference type="Proteomes" id="UP000266552">
    <property type="component" value="Chromosome"/>
</dbReference>
<dbReference type="EMBL" id="CP032412">
    <property type="protein sequence ID" value="AYB43289.1"/>
    <property type="molecule type" value="Genomic_DNA"/>
</dbReference>
<dbReference type="Pfam" id="PF19486">
    <property type="entry name" value="DUF6022"/>
    <property type="match status" value="1"/>
</dbReference>
<evidence type="ECO:0000313" key="1">
    <source>
        <dbReference type="EMBL" id="AYB43289.1"/>
    </source>
</evidence>
<name>A0A385THZ8_PAELA</name>